<dbReference type="AlphaFoldDB" id="A0A849HUQ8"/>
<proteinExistence type="predicted"/>
<dbReference type="EMBL" id="JABEPQ010000011">
    <property type="protein sequence ID" value="NNM48327.1"/>
    <property type="molecule type" value="Genomic_DNA"/>
</dbReference>
<organism evidence="1 2">
    <name type="scientific">Knoellia koreensis</name>
    <dbReference type="NCBI Taxonomy" id="2730921"/>
    <lineage>
        <taxon>Bacteria</taxon>
        <taxon>Bacillati</taxon>
        <taxon>Actinomycetota</taxon>
        <taxon>Actinomycetes</taxon>
        <taxon>Micrococcales</taxon>
        <taxon>Intrasporangiaceae</taxon>
        <taxon>Knoellia</taxon>
    </lineage>
</organism>
<name>A0A849HUQ8_9MICO</name>
<gene>
    <name evidence="1" type="ORF">HJG52_20260</name>
</gene>
<accession>A0A849HUQ8</accession>
<dbReference type="RefSeq" id="WP_100814286.1">
    <property type="nucleotide sequence ID" value="NZ_JABEPQ010000011.1"/>
</dbReference>
<evidence type="ECO:0000313" key="1">
    <source>
        <dbReference type="EMBL" id="NNM48327.1"/>
    </source>
</evidence>
<dbReference type="Proteomes" id="UP000588586">
    <property type="component" value="Unassembled WGS sequence"/>
</dbReference>
<protein>
    <submittedName>
        <fullName evidence="1">Uncharacterized protein</fullName>
    </submittedName>
</protein>
<evidence type="ECO:0000313" key="2">
    <source>
        <dbReference type="Proteomes" id="UP000588586"/>
    </source>
</evidence>
<keyword evidence="2" id="KW-1185">Reference proteome</keyword>
<comment type="caution">
    <text evidence="1">The sequence shown here is derived from an EMBL/GenBank/DDBJ whole genome shotgun (WGS) entry which is preliminary data.</text>
</comment>
<reference evidence="1 2" key="1">
    <citation type="submission" date="2020-04" db="EMBL/GenBank/DDBJ databases">
        <title>Knoellia sp. isolate from air conditioner.</title>
        <authorList>
            <person name="Chea S."/>
            <person name="Kim D.-U."/>
        </authorList>
    </citation>
    <scope>NUCLEOTIDE SEQUENCE [LARGE SCALE GENOMIC DNA]</scope>
    <source>
        <strain evidence="1 2">DB2414S</strain>
    </source>
</reference>
<sequence length="168" mass="19561">MEDAYWKMTPFIDPVRSTDSTRPHDWRWEREWRVIGDVRFELSDIAFIVWPEGNDLLWESNLTLGSLFVGHDGDEFWSGSLLDELDLKLDEMLTTISNEYITVDDAGLPWDSEDQEYVAIVEILDAYDVVSEVFDDLPVAVLDALVDALWRRNGDMWCRNSDLETVHE</sequence>